<keyword evidence="3" id="KW-1185">Reference proteome</keyword>
<reference evidence="2 3" key="1">
    <citation type="journal article" date="2017" name="Genome Biol.">
        <title>New reference genome sequences of hot pepper reveal the massive evolution of plant disease-resistance genes by retroduplication.</title>
        <authorList>
            <person name="Kim S."/>
            <person name="Park J."/>
            <person name="Yeom S.I."/>
            <person name="Kim Y.M."/>
            <person name="Seo E."/>
            <person name="Kim K.T."/>
            <person name="Kim M.S."/>
            <person name="Lee J.M."/>
            <person name="Cheong K."/>
            <person name="Shin H.S."/>
            <person name="Kim S.B."/>
            <person name="Han K."/>
            <person name="Lee J."/>
            <person name="Park M."/>
            <person name="Lee H.A."/>
            <person name="Lee H.Y."/>
            <person name="Lee Y."/>
            <person name="Oh S."/>
            <person name="Lee J.H."/>
            <person name="Choi E."/>
            <person name="Choi E."/>
            <person name="Lee S.E."/>
            <person name="Jeon J."/>
            <person name="Kim H."/>
            <person name="Choi G."/>
            <person name="Song H."/>
            <person name="Lee J."/>
            <person name="Lee S.C."/>
            <person name="Kwon J.K."/>
            <person name="Lee H.Y."/>
            <person name="Koo N."/>
            <person name="Hong Y."/>
            <person name="Kim R.W."/>
            <person name="Kang W.H."/>
            <person name="Huh J.H."/>
            <person name="Kang B.C."/>
            <person name="Yang T.J."/>
            <person name="Lee Y.H."/>
            <person name="Bennetzen J.L."/>
            <person name="Choi D."/>
        </authorList>
    </citation>
    <scope>NUCLEOTIDE SEQUENCE [LARGE SCALE GENOMIC DNA]</scope>
    <source>
        <strain evidence="3">cv. PBC81</strain>
    </source>
</reference>
<dbReference type="AlphaFoldDB" id="A0A2G2VY86"/>
<evidence type="ECO:0000313" key="2">
    <source>
        <dbReference type="EMBL" id="PHT37938.1"/>
    </source>
</evidence>
<organism evidence="2 3">
    <name type="scientific">Capsicum baccatum</name>
    <name type="common">Peruvian pepper</name>
    <dbReference type="NCBI Taxonomy" id="33114"/>
    <lineage>
        <taxon>Eukaryota</taxon>
        <taxon>Viridiplantae</taxon>
        <taxon>Streptophyta</taxon>
        <taxon>Embryophyta</taxon>
        <taxon>Tracheophyta</taxon>
        <taxon>Spermatophyta</taxon>
        <taxon>Magnoliopsida</taxon>
        <taxon>eudicotyledons</taxon>
        <taxon>Gunneridae</taxon>
        <taxon>Pentapetalae</taxon>
        <taxon>asterids</taxon>
        <taxon>lamiids</taxon>
        <taxon>Solanales</taxon>
        <taxon>Solanaceae</taxon>
        <taxon>Solanoideae</taxon>
        <taxon>Capsiceae</taxon>
        <taxon>Capsicum</taxon>
    </lineage>
</organism>
<dbReference type="InterPro" id="IPR017451">
    <property type="entry name" value="F-box-assoc_interact_dom"/>
</dbReference>
<accession>A0A2G2VY86</accession>
<dbReference type="PANTHER" id="PTHR31111">
    <property type="entry name" value="BNAA05G37150D PROTEIN-RELATED"/>
    <property type="match status" value="1"/>
</dbReference>
<dbReference type="Pfam" id="PF08268">
    <property type="entry name" value="FBA_3"/>
    <property type="match status" value="1"/>
</dbReference>
<evidence type="ECO:0000313" key="3">
    <source>
        <dbReference type="Proteomes" id="UP000224567"/>
    </source>
</evidence>
<proteinExistence type="predicted"/>
<dbReference type="EMBL" id="MLFT02000009">
    <property type="protein sequence ID" value="PHT37938.1"/>
    <property type="molecule type" value="Genomic_DNA"/>
</dbReference>
<sequence length="345" mass="40133">MPVCKAWKENFSRTSFIEQNFKELKSELVIQSAGSWHMKTKLIDIGEDLECESRELGLSKIHKIHSSCDGFILMNEPGDYYYGKPRVINPATKFCITIPGCPSRCYHRNYCSAALAFDSSTNQYKVVHIFKYYYGFEIFNLSNGDENWERVSGPWEHIHDQPFDVNFLWKNLVSINGRILHWYVNSSEYFISMDVKEGKFSRTYLPERSEVINKTNNYALVQLDEFLSFITCDSETTMDIWILEDFHGQVWSKKHTIVAELTNYICPSKSARPTEKTMPELGKLVAVASARNGEVLILKHQKNRNSKEYIYDTKSRVMKMFGISIKHLESFVPHKDSLFSMKRIS</sequence>
<dbReference type="OrthoDB" id="1246104at2759"/>
<dbReference type="Proteomes" id="UP000224567">
    <property type="component" value="Unassembled WGS sequence"/>
</dbReference>
<name>A0A2G2VY86_CAPBA</name>
<dbReference type="InterPro" id="IPR013187">
    <property type="entry name" value="F-box-assoc_dom_typ3"/>
</dbReference>
<protein>
    <recommendedName>
        <fullName evidence="1">F-box associated beta-propeller type 3 domain-containing protein</fullName>
    </recommendedName>
</protein>
<gene>
    <name evidence="2" type="ORF">CQW23_21511</name>
</gene>
<comment type="caution">
    <text evidence="2">The sequence shown here is derived from an EMBL/GenBank/DDBJ whole genome shotgun (WGS) entry which is preliminary data.</text>
</comment>
<feature type="domain" description="F-box associated beta-propeller type 3" evidence="1">
    <location>
        <begin position="62"/>
        <end position="295"/>
    </location>
</feature>
<dbReference type="NCBIfam" id="TIGR01640">
    <property type="entry name" value="F_box_assoc_1"/>
    <property type="match status" value="1"/>
</dbReference>
<evidence type="ECO:0000259" key="1">
    <source>
        <dbReference type="Pfam" id="PF08268"/>
    </source>
</evidence>
<reference evidence="3" key="2">
    <citation type="journal article" date="2017" name="J. Anim. Genet.">
        <title>Multiple reference genome sequences of hot pepper reveal the massive evolution of plant disease resistance genes by retroduplication.</title>
        <authorList>
            <person name="Kim S."/>
            <person name="Park J."/>
            <person name="Yeom S.-I."/>
            <person name="Kim Y.-M."/>
            <person name="Seo E."/>
            <person name="Kim K.-T."/>
            <person name="Kim M.-S."/>
            <person name="Lee J.M."/>
            <person name="Cheong K."/>
            <person name="Shin H.-S."/>
            <person name="Kim S.-B."/>
            <person name="Han K."/>
            <person name="Lee J."/>
            <person name="Park M."/>
            <person name="Lee H.-A."/>
            <person name="Lee H.-Y."/>
            <person name="Lee Y."/>
            <person name="Oh S."/>
            <person name="Lee J.H."/>
            <person name="Choi E."/>
            <person name="Choi E."/>
            <person name="Lee S.E."/>
            <person name="Jeon J."/>
            <person name="Kim H."/>
            <person name="Choi G."/>
            <person name="Song H."/>
            <person name="Lee J."/>
            <person name="Lee S.-C."/>
            <person name="Kwon J.-K."/>
            <person name="Lee H.-Y."/>
            <person name="Koo N."/>
            <person name="Hong Y."/>
            <person name="Kim R.W."/>
            <person name="Kang W.-H."/>
            <person name="Huh J.H."/>
            <person name="Kang B.-C."/>
            <person name="Yang T.-J."/>
            <person name="Lee Y.-H."/>
            <person name="Bennetzen J.L."/>
            <person name="Choi D."/>
        </authorList>
    </citation>
    <scope>NUCLEOTIDE SEQUENCE [LARGE SCALE GENOMIC DNA]</scope>
    <source>
        <strain evidence="3">cv. PBC81</strain>
    </source>
</reference>
<dbReference type="PANTHER" id="PTHR31111:SF139">
    <property type="entry name" value="F-BOX ASSOCIATED DOMAIN-CONTAINING PROTEIN"/>
    <property type="match status" value="1"/>
</dbReference>